<evidence type="ECO:0000256" key="3">
    <source>
        <dbReference type="PROSITE-ProRule" id="PRU00266"/>
    </source>
</evidence>
<evidence type="ECO:0000256" key="2">
    <source>
        <dbReference type="ARBA" id="ARBA00022884"/>
    </source>
</evidence>
<dbReference type="PANTHER" id="PTHR46031">
    <property type="match status" value="1"/>
</dbReference>
<evidence type="ECO:0000313" key="6">
    <source>
        <dbReference type="EMBL" id="CAK9232137.1"/>
    </source>
</evidence>
<protein>
    <recommendedName>
        <fullName evidence="5">DRBM domain-containing protein</fullName>
    </recommendedName>
</protein>
<keyword evidence="2 3" id="KW-0694">RNA-binding</keyword>
<name>A0ABP0V1B4_9BRYO</name>
<dbReference type="SMART" id="SM00358">
    <property type="entry name" value="DSRM"/>
    <property type="match status" value="1"/>
</dbReference>
<evidence type="ECO:0000259" key="5">
    <source>
        <dbReference type="PROSITE" id="PS50137"/>
    </source>
</evidence>
<dbReference type="InterPro" id="IPR014720">
    <property type="entry name" value="dsRBD_dom"/>
</dbReference>
<keyword evidence="1" id="KW-0677">Repeat</keyword>
<reference evidence="6" key="1">
    <citation type="submission" date="2024-02" db="EMBL/GenBank/DDBJ databases">
        <authorList>
            <consortium name="ELIXIR-Norway"/>
            <consortium name="Elixir Norway"/>
        </authorList>
    </citation>
    <scope>NUCLEOTIDE SEQUENCE</scope>
</reference>
<sequence>MLHASKVFKSERLAFSQKIVELSKSTVNLSGEVFESPNYCGTLRQAEHAAAEVVALNMLSRQGPFSVSCCTDPCKSVQELVAGECTQRAGVSLSVYTTTRHGPGHLPVFKCTVRVADLEFQGEAGKTKKQAEKNAAMAAWLALKKLSNQGQPTTGLAETEVTEEQERNLIAQALAAAFYKEGSIPSMQPLPHPSYLPIGVSLPPRIRDISSMSREAVAVSRVVASSLGSGLGTSGSSTCSELGNSLEGQTQSATTFG</sequence>
<evidence type="ECO:0000256" key="4">
    <source>
        <dbReference type="SAM" id="MobiDB-lite"/>
    </source>
</evidence>
<proteinExistence type="predicted"/>
<dbReference type="EMBL" id="OZ019899">
    <property type="protein sequence ID" value="CAK9232137.1"/>
    <property type="molecule type" value="Genomic_DNA"/>
</dbReference>
<evidence type="ECO:0000313" key="7">
    <source>
        <dbReference type="Proteomes" id="UP001497512"/>
    </source>
</evidence>
<feature type="compositionally biased region" description="Low complexity" evidence="4">
    <location>
        <begin position="228"/>
        <end position="243"/>
    </location>
</feature>
<feature type="region of interest" description="Disordered" evidence="4">
    <location>
        <begin position="228"/>
        <end position="257"/>
    </location>
</feature>
<keyword evidence="7" id="KW-1185">Reference proteome</keyword>
<dbReference type="Proteomes" id="UP001497512">
    <property type="component" value="Chromosome 7"/>
</dbReference>
<dbReference type="Gene3D" id="3.30.160.20">
    <property type="match status" value="1"/>
</dbReference>
<dbReference type="PANTHER" id="PTHR46031:SF26">
    <property type="entry name" value="DOUBLE-STRANDED RNA-BINDING PROTEIN 2"/>
    <property type="match status" value="1"/>
</dbReference>
<feature type="compositionally biased region" description="Polar residues" evidence="4">
    <location>
        <begin position="246"/>
        <end position="257"/>
    </location>
</feature>
<dbReference type="PROSITE" id="PS50137">
    <property type="entry name" value="DS_RBD"/>
    <property type="match status" value="1"/>
</dbReference>
<gene>
    <name evidence="6" type="ORF">CSSPTR1EN2_LOCUS21107</name>
</gene>
<dbReference type="SUPFAM" id="SSF54768">
    <property type="entry name" value="dsRNA-binding domain-like"/>
    <property type="match status" value="1"/>
</dbReference>
<feature type="domain" description="DRBM" evidence="5">
    <location>
        <begin position="72"/>
        <end position="145"/>
    </location>
</feature>
<dbReference type="Pfam" id="PF00035">
    <property type="entry name" value="dsrm"/>
    <property type="match status" value="1"/>
</dbReference>
<organism evidence="6 7">
    <name type="scientific">Sphagnum troendelagicum</name>
    <dbReference type="NCBI Taxonomy" id="128251"/>
    <lineage>
        <taxon>Eukaryota</taxon>
        <taxon>Viridiplantae</taxon>
        <taxon>Streptophyta</taxon>
        <taxon>Embryophyta</taxon>
        <taxon>Bryophyta</taxon>
        <taxon>Sphagnophytina</taxon>
        <taxon>Sphagnopsida</taxon>
        <taxon>Sphagnales</taxon>
        <taxon>Sphagnaceae</taxon>
        <taxon>Sphagnum</taxon>
    </lineage>
</organism>
<accession>A0ABP0V1B4</accession>
<evidence type="ECO:0000256" key="1">
    <source>
        <dbReference type="ARBA" id="ARBA00022737"/>
    </source>
</evidence>